<evidence type="ECO:0000313" key="2">
    <source>
        <dbReference type="Proteomes" id="UP001055811"/>
    </source>
</evidence>
<reference evidence="2" key="1">
    <citation type="journal article" date="2022" name="Mol. Ecol. Resour.">
        <title>The genomes of chicory, endive, great burdock and yacon provide insights into Asteraceae palaeo-polyploidization history and plant inulin production.</title>
        <authorList>
            <person name="Fan W."/>
            <person name="Wang S."/>
            <person name="Wang H."/>
            <person name="Wang A."/>
            <person name="Jiang F."/>
            <person name="Liu H."/>
            <person name="Zhao H."/>
            <person name="Xu D."/>
            <person name="Zhang Y."/>
        </authorList>
    </citation>
    <scope>NUCLEOTIDE SEQUENCE [LARGE SCALE GENOMIC DNA]</scope>
    <source>
        <strain evidence="2">cv. Punajuju</strain>
    </source>
</reference>
<accession>A0ACB9CW66</accession>
<dbReference type="Proteomes" id="UP001055811">
    <property type="component" value="Linkage Group LG05"/>
</dbReference>
<gene>
    <name evidence="1" type="ORF">L2E82_28600</name>
</gene>
<comment type="caution">
    <text evidence="1">The sequence shown here is derived from an EMBL/GenBank/DDBJ whole genome shotgun (WGS) entry which is preliminary data.</text>
</comment>
<organism evidence="1 2">
    <name type="scientific">Cichorium intybus</name>
    <name type="common">Chicory</name>
    <dbReference type="NCBI Taxonomy" id="13427"/>
    <lineage>
        <taxon>Eukaryota</taxon>
        <taxon>Viridiplantae</taxon>
        <taxon>Streptophyta</taxon>
        <taxon>Embryophyta</taxon>
        <taxon>Tracheophyta</taxon>
        <taxon>Spermatophyta</taxon>
        <taxon>Magnoliopsida</taxon>
        <taxon>eudicotyledons</taxon>
        <taxon>Gunneridae</taxon>
        <taxon>Pentapetalae</taxon>
        <taxon>asterids</taxon>
        <taxon>campanulids</taxon>
        <taxon>Asterales</taxon>
        <taxon>Asteraceae</taxon>
        <taxon>Cichorioideae</taxon>
        <taxon>Cichorieae</taxon>
        <taxon>Cichoriinae</taxon>
        <taxon>Cichorium</taxon>
    </lineage>
</organism>
<reference evidence="1 2" key="2">
    <citation type="journal article" date="2022" name="Mol. Ecol. Resour.">
        <title>The genomes of chicory, endive, great burdock and yacon provide insights into Asteraceae paleo-polyploidization history and plant inulin production.</title>
        <authorList>
            <person name="Fan W."/>
            <person name="Wang S."/>
            <person name="Wang H."/>
            <person name="Wang A."/>
            <person name="Jiang F."/>
            <person name="Liu H."/>
            <person name="Zhao H."/>
            <person name="Xu D."/>
            <person name="Zhang Y."/>
        </authorList>
    </citation>
    <scope>NUCLEOTIDE SEQUENCE [LARGE SCALE GENOMIC DNA]</scope>
    <source>
        <strain evidence="2">cv. Punajuju</strain>
        <tissue evidence="1">Leaves</tissue>
    </source>
</reference>
<evidence type="ECO:0000313" key="1">
    <source>
        <dbReference type="EMBL" id="KAI3738564.1"/>
    </source>
</evidence>
<proteinExistence type="predicted"/>
<keyword evidence="2" id="KW-1185">Reference proteome</keyword>
<dbReference type="EMBL" id="CM042013">
    <property type="protein sequence ID" value="KAI3738564.1"/>
    <property type="molecule type" value="Genomic_DNA"/>
</dbReference>
<protein>
    <submittedName>
        <fullName evidence="1">Uncharacterized protein</fullName>
    </submittedName>
</protein>
<name>A0ACB9CW66_CICIN</name>
<sequence>MVENHLFFYIIHTHTPTSSEICRPLYILYIHTSPRSRFFFLKKPPEKIALRSPSFRLFSTAIFPHYIYIFNRF</sequence>